<dbReference type="Proteomes" id="UP000805649">
    <property type="component" value="Unassembled WGS sequence"/>
</dbReference>
<gene>
    <name evidence="1" type="ORF">CTRU02_210367</name>
</gene>
<dbReference type="EMBL" id="VUJX02000006">
    <property type="protein sequence ID" value="KAL0935776.1"/>
    <property type="molecule type" value="Genomic_DNA"/>
</dbReference>
<comment type="caution">
    <text evidence="1">The sequence shown here is derived from an EMBL/GenBank/DDBJ whole genome shotgun (WGS) entry which is preliminary data.</text>
</comment>
<keyword evidence="1" id="KW-0378">Hydrolase</keyword>
<evidence type="ECO:0000313" key="1">
    <source>
        <dbReference type="EMBL" id="KAL0935776.1"/>
    </source>
</evidence>
<protein>
    <submittedName>
        <fullName evidence="1">Fatty acid amide hydrolase 1</fullName>
    </submittedName>
</protein>
<name>A0ACC3YV12_COLTU</name>
<organism evidence="1 2">
    <name type="scientific">Colletotrichum truncatum</name>
    <name type="common">Anthracnose fungus</name>
    <name type="synonym">Colletotrichum capsici</name>
    <dbReference type="NCBI Taxonomy" id="5467"/>
    <lineage>
        <taxon>Eukaryota</taxon>
        <taxon>Fungi</taxon>
        <taxon>Dikarya</taxon>
        <taxon>Ascomycota</taxon>
        <taxon>Pezizomycotina</taxon>
        <taxon>Sordariomycetes</taxon>
        <taxon>Hypocreomycetidae</taxon>
        <taxon>Glomerellales</taxon>
        <taxon>Glomerellaceae</taxon>
        <taxon>Colletotrichum</taxon>
        <taxon>Colletotrichum truncatum species complex</taxon>
    </lineage>
</organism>
<accession>A0ACC3YV12</accession>
<sequence length="642" mass="69682">MAAPGPQKRLFLYPEPVRALEAPPGPQRKPNPRIYGWLLLAAAFLIERFGFIRTKAWENAGFGCLRAIWDHIALTEPRYDPTVFPFEDDSVASDIRLKSPASRQHGDDDESSVPHGVPSGGGQNTVALYRSLYLSGELTPLDVARAILPFIRRDTSPPGEHSVAWFEVNAESVLAAATASTLRYKEKKSLGPLDGIPTAVKDEYDMEGYKTTLGSPNDYTALHVPRAEGEDHGDKTSWCVRQVIDAGAIVLGKLSLHEFGMDTAGYNITYGTPRNPYNPSYYPGGSSSGSAYAVATGLLPITLGSDGGGSIRIPASFNSIFGLKPTHGRLSFLPGQNHSNNAAVNGPMAGDMRSLIALYDAMSRPHPRSPYSFPRCATTPRRRTLEIDDATRPKVIGVPESWFAQASPVVQKLCRSLIDRLVKRKGYRVVPVEIPFTHEGQVAHAVTLLTDAAALVRDTAGLSPANRILLALGRTTPASDYQLAQRLRHVLMRHLAWLWQQHPGMILVTPASACAGWPIRSERELVYGVSDGDQTMKSMEYVWLANLCGVPSISVPAGFAAPGSKEEETDVADEDTPGKIPVGLMGTGEWCSEESLLRFGLDAEEVGADLQCLPPNWVDVVALAKAKKEDESANDSMCDESL</sequence>
<proteinExistence type="predicted"/>
<reference evidence="1 2" key="1">
    <citation type="journal article" date="2020" name="Phytopathology">
        <title>Genome Sequence Resources of Colletotrichum truncatum, C. plurivorum, C. musicola, and C. sojae: Four Species Pathogenic to Soybean (Glycine max).</title>
        <authorList>
            <person name="Rogerio F."/>
            <person name="Boufleur T.R."/>
            <person name="Ciampi-Guillardi M."/>
            <person name="Sukno S.A."/>
            <person name="Thon M.R."/>
            <person name="Massola Junior N.S."/>
            <person name="Baroncelli R."/>
        </authorList>
    </citation>
    <scope>NUCLEOTIDE SEQUENCE [LARGE SCALE GENOMIC DNA]</scope>
    <source>
        <strain evidence="1 2">CMES1059</strain>
    </source>
</reference>
<keyword evidence="2" id="KW-1185">Reference proteome</keyword>
<evidence type="ECO:0000313" key="2">
    <source>
        <dbReference type="Proteomes" id="UP000805649"/>
    </source>
</evidence>